<sequence>MAARERHGRGLRDLAHLDLGLLVAAAGLSLLGILLTWSATTATSGSSFAVRGALNVAVGMALAFAVLRLDARTLRAAVPLAYLAGVLGLLAVLSPLGSTINGSRSWIELPGFSVQPAEIAKVALGLALASALADTDQVRGALARRDVRVGLGLAAVPLALIMAQPDLGSALVVTAMAVSAFAVAGLRARVFAWLFAAAVAVAVLAFTTPLLAQYQRDRLLAFWRPEADPSGIGYQVAQVKLAIGSGGWFGQGLFEGRSTQGGFIPFQYTDFVFSVAGEELGFVGALGIVALEMFVVVRTLVIGIRSRDAFGRILCGAIAGWFLFQSVENIGMNLGLMPVTGVPLPFVSYGGSSMFSCWIAVGLVGNVHAASRRRIS</sequence>
<feature type="transmembrane region" description="Helical" evidence="9">
    <location>
        <begin position="347"/>
        <end position="367"/>
    </location>
</feature>
<evidence type="ECO:0000256" key="7">
    <source>
        <dbReference type="ARBA" id="ARBA00044770"/>
    </source>
</evidence>
<feature type="transmembrane region" description="Helical" evidence="9">
    <location>
        <begin position="48"/>
        <end position="67"/>
    </location>
</feature>
<dbReference type="Proteomes" id="UP000285376">
    <property type="component" value="Unassembled WGS sequence"/>
</dbReference>
<feature type="transmembrane region" description="Helical" evidence="9">
    <location>
        <begin position="309"/>
        <end position="327"/>
    </location>
</feature>
<dbReference type="GO" id="GO:0032153">
    <property type="term" value="C:cell division site"/>
    <property type="evidence" value="ECO:0007669"/>
    <property type="project" value="TreeGrafter"/>
</dbReference>
<reference evidence="10 11" key="1">
    <citation type="submission" date="2018-08" db="EMBL/GenBank/DDBJ databases">
        <title>Whole genome sequence analysis of Dermacoccus abyssi bacteria isolated from Deep Mariana trench Micromonospora spp reveals genes involved in the environmental adaptation and production of secondary metabolites.</title>
        <authorList>
            <person name="Abdel-Mageed W.M."/>
            <person name="Lehri B."/>
            <person name="Nouioui I."/>
            <person name="Goodfellow I."/>
            <person name="Jaspars M."/>
            <person name="Karlyshev A."/>
        </authorList>
    </citation>
    <scope>NUCLEOTIDE SEQUENCE [LARGE SCALE GENOMIC DNA]</scope>
    <source>
        <strain evidence="10 11">MT1.1</strain>
    </source>
</reference>
<dbReference type="GO" id="GO:0005886">
    <property type="term" value="C:plasma membrane"/>
    <property type="evidence" value="ECO:0007669"/>
    <property type="project" value="TreeGrafter"/>
</dbReference>
<name>A0A417Z8Z2_9MICO</name>
<comment type="subcellular location">
    <subcellularLocation>
        <location evidence="1">Membrane</location>
        <topology evidence="1">Multi-pass membrane protein</topology>
    </subcellularLocation>
</comment>
<evidence type="ECO:0000313" key="11">
    <source>
        <dbReference type="Proteomes" id="UP000285376"/>
    </source>
</evidence>
<comment type="caution">
    <text evidence="10">The sequence shown here is derived from an EMBL/GenBank/DDBJ whole genome shotgun (WGS) entry which is preliminary data.</text>
</comment>
<comment type="catalytic activity">
    <reaction evidence="8">
        <text>[GlcNAc-(1-&gt;4)-Mur2Ac(oyl-L-Ala-gamma-D-Glu-L-Lys-D-Ala-D-Ala)](n)-di-trans,octa-cis-undecaprenyl diphosphate + beta-D-GlcNAc-(1-&gt;4)-Mur2Ac(oyl-L-Ala-gamma-D-Glu-L-Lys-D-Ala-D-Ala)-di-trans,octa-cis-undecaprenyl diphosphate = [GlcNAc-(1-&gt;4)-Mur2Ac(oyl-L-Ala-gamma-D-Glu-L-Lys-D-Ala-D-Ala)](n+1)-di-trans,octa-cis-undecaprenyl diphosphate + di-trans,octa-cis-undecaprenyl diphosphate + H(+)</text>
        <dbReference type="Rhea" id="RHEA:23708"/>
        <dbReference type="Rhea" id="RHEA-COMP:9602"/>
        <dbReference type="Rhea" id="RHEA-COMP:9603"/>
        <dbReference type="ChEBI" id="CHEBI:15378"/>
        <dbReference type="ChEBI" id="CHEBI:58405"/>
        <dbReference type="ChEBI" id="CHEBI:60033"/>
        <dbReference type="ChEBI" id="CHEBI:78435"/>
        <dbReference type="EC" id="2.4.99.28"/>
    </reaction>
</comment>
<accession>A0A417Z8Z2</accession>
<keyword evidence="5 9" id="KW-1133">Transmembrane helix</keyword>
<evidence type="ECO:0000256" key="2">
    <source>
        <dbReference type="ARBA" id="ARBA00004752"/>
    </source>
</evidence>
<keyword evidence="4" id="KW-0133">Cell shape</keyword>
<keyword evidence="6 9" id="KW-0472">Membrane</keyword>
<dbReference type="EC" id="2.4.99.28" evidence="7"/>
<dbReference type="PANTHER" id="PTHR30474:SF14">
    <property type="entry name" value="CELL CYCLE PROTEIN"/>
    <property type="match status" value="1"/>
</dbReference>
<evidence type="ECO:0000256" key="8">
    <source>
        <dbReference type="ARBA" id="ARBA00049902"/>
    </source>
</evidence>
<dbReference type="NCBIfam" id="TIGR02210">
    <property type="entry name" value="rodA_shape"/>
    <property type="match status" value="1"/>
</dbReference>
<protein>
    <recommendedName>
        <fullName evidence="7">peptidoglycan glycosyltransferase</fullName>
        <ecNumber evidence="7">2.4.99.28</ecNumber>
    </recommendedName>
</protein>
<organism evidence="10 11">
    <name type="scientific">Dermacoccus abyssi</name>
    <dbReference type="NCBI Taxonomy" id="322596"/>
    <lineage>
        <taxon>Bacteria</taxon>
        <taxon>Bacillati</taxon>
        <taxon>Actinomycetota</taxon>
        <taxon>Actinomycetes</taxon>
        <taxon>Micrococcales</taxon>
        <taxon>Dermacoccaceae</taxon>
        <taxon>Dermacoccus</taxon>
    </lineage>
</organism>
<keyword evidence="3 9" id="KW-0812">Transmembrane</keyword>
<dbReference type="GO" id="GO:0008360">
    <property type="term" value="P:regulation of cell shape"/>
    <property type="evidence" value="ECO:0007669"/>
    <property type="project" value="UniProtKB-KW"/>
</dbReference>
<comment type="pathway">
    <text evidence="2">Cell wall biogenesis; peptidoglycan biosynthesis.</text>
</comment>
<feature type="transmembrane region" description="Helical" evidence="9">
    <location>
        <begin position="169"/>
        <end position="186"/>
    </location>
</feature>
<feature type="transmembrane region" description="Helical" evidence="9">
    <location>
        <begin position="79"/>
        <end position="97"/>
    </location>
</feature>
<evidence type="ECO:0000256" key="4">
    <source>
        <dbReference type="ARBA" id="ARBA00022960"/>
    </source>
</evidence>
<evidence type="ECO:0000256" key="6">
    <source>
        <dbReference type="ARBA" id="ARBA00023136"/>
    </source>
</evidence>
<dbReference type="Pfam" id="PF01098">
    <property type="entry name" value="FTSW_RODA_SPOVE"/>
    <property type="match status" value="1"/>
</dbReference>
<dbReference type="InterPro" id="IPR001182">
    <property type="entry name" value="FtsW/RodA"/>
</dbReference>
<dbReference type="PANTHER" id="PTHR30474">
    <property type="entry name" value="CELL CYCLE PROTEIN"/>
    <property type="match status" value="1"/>
</dbReference>
<dbReference type="PROSITE" id="PS00428">
    <property type="entry name" value="FTSW_RODA_SPOVE"/>
    <property type="match status" value="1"/>
</dbReference>
<dbReference type="AlphaFoldDB" id="A0A417Z8Z2"/>
<feature type="transmembrane region" description="Helical" evidence="9">
    <location>
        <begin position="280"/>
        <end position="297"/>
    </location>
</feature>
<dbReference type="GO" id="GO:0008955">
    <property type="term" value="F:peptidoglycan glycosyltransferase activity"/>
    <property type="evidence" value="ECO:0007669"/>
    <property type="project" value="UniProtKB-EC"/>
</dbReference>
<evidence type="ECO:0000313" key="10">
    <source>
        <dbReference type="EMBL" id="RHW47117.1"/>
    </source>
</evidence>
<dbReference type="GO" id="GO:0015648">
    <property type="term" value="F:lipid-linked peptidoglycan transporter activity"/>
    <property type="evidence" value="ECO:0007669"/>
    <property type="project" value="TreeGrafter"/>
</dbReference>
<gene>
    <name evidence="10" type="primary">rodA</name>
    <name evidence="10" type="ORF">D1832_03780</name>
</gene>
<proteinExistence type="predicted"/>
<evidence type="ECO:0000256" key="1">
    <source>
        <dbReference type="ARBA" id="ARBA00004141"/>
    </source>
</evidence>
<dbReference type="InterPro" id="IPR011923">
    <property type="entry name" value="RodA/MrdB"/>
</dbReference>
<feature type="transmembrane region" description="Helical" evidence="9">
    <location>
        <begin position="193"/>
        <end position="212"/>
    </location>
</feature>
<evidence type="ECO:0000256" key="9">
    <source>
        <dbReference type="SAM" id="Phobius"/>
    </source>
</evidence>
<feature type="transmembrane region" description="Helical" evidence="9">
    <location>
        <begin position="21"/>
        <end position="42"/>
    </location>
</feature>
<evidence type="ECO:0000256" key="5">
    <source>
        <dbReference type="ARBA" id="ARBA00022989"/>
    </source>
</evidence>
<evidence type="ECO:0000256" key="3">
    <source>
        <dbReference type="ARBA" id="ARBA00022692"/>
    </source>
</evidence>
<dbReference type="GO" id="GO:0051301">
    <property type="term" value="P:cell division"/>
    <property type="evidence" value="ECO:0007669"/>
    <property type="project" value="InterPro"/>
</dbReference>
<dbReference type="EMBL" id="QWLM01000003">
    <property type="protein sequence ID" value="RHW47117.1"/>
    <property type="molecule type" value="Genomic_DNA"/>
</dbReference>
<dbReference type="InterPro" id="IPR018365">
    <property type="entry name" value="Cell_cycle_FtsW-rel_CS"/>
</dbReference>